<reference evidence="1 2" key="1">
    <citation type="submission" date="2018-03" db="EMBL/GenBank/DDBJ databases">
        <title>The draft genome of Mesorhizobium soli JCM 19897.</title>
        <authorList>
            <person name="Li L."/>
            <person name="Liu L."/>
            <person name="Liang L."/>
            <person name="Wang T."/>
            <person name="Zhang X."/>
        </authorList>
    </citation>
    <scope>NUCLEOTIDE SEQUENCE [LARGE SCALE GENOMIC DNA]</scope>
    <source>
        <strain evidence="1 2">JCM 19897</strain>
    </source>
</reference>
<proteinExistence type="predicted"/>
<protein>
    <submittedName>
        <fullName evidence="1">Uncharacterized protein</fullName>
    </submittedName>
</protein>
<dbReference type="AlphaFoldDB" id="A0A2P7S2J6"/>
<organism evidence="1 2">
    <name type="scientific">Pseudaminobacter soli</name>
    <name type="common">ex Li et al. 2025</name>
    <dbReference type="NCBI Taxonomy" id="1295366"/>
    <lineage>
        <taxon>Bacteria</taxon>
        <taxon>Pseudomonadati</taxon>
        <taxon>Pseudomonadota</taxon>
        <taxon>Alphaproteobacteria</taxon>
        <taxon>Hyphomicrobiales</taxon>
        <taxon>Phyllobacteriaceae</taxon>
        <taxon>Pseudaminobacter</taxon>
    </lineage>
</organism>
<evidence type="ECO:0000313" key="2">
    <source>
        <dbReference type="Proteomes" id="UP000240653"/>
    </source>
</evidence>
<keyword evidence="2" id="KW-1185">Reference proteome</keyword>
<evidence type="ECO:0000313" key="1">
    <source>
        <dbReference type="EMBL" id="PSJ56656.1"/>
    </source>
</evidence>
<sequence>MLEGISWPAYRRIATFIHLPAIQIGVRSGQIMQIDPAYLEAALRKDREVSMSTTAAETRRTKS</sequence>
<dbReference type="EMBL" id="PXYL01000017">
    <property type="protein sequence ID" value="PSJ56656.1"/>
    <property type="molecule type" value="Genomic_DNA"/>
</dbReference>
<comment type="caution">
    <text evidence="1">The sequence shown here is derived from an EMBL/GenBank/DDBJ whole genome shotgun (WGS) entry which is preliminary data.</text>
</comment>
<gene>
    <name evidence="1" type="ORF">C7I85_24180</name>
</gene>
<dbReference type="Proteomes" id="UP000240653">
    <property type="component" value="Unassembled WGS sequence"/>
</dbReference>
<name>A0A2P7S2J6_9HYPH</name>
<accession>A0A2P7S2J6</accession>